<accession>L0JK35</accession>
<dbReference type="Pfam" id="PF13180">
    <property type="entry name" value="PDZ_2"/>
    <property type="match status" value="1"/>
</dbReference>
<dbReference type="PATRIC" id="fig|797303.5.peg.1343"/>
<evidence type="ECO:0000313" key="7">
    <source>
        <dbReference type="EMBL" id="ELY77768.1"/>
    </source>
</evidence>
<feature type="region of interest" description="Disordered" evidence="4">
    <location>
        <begin position="362"/>
        <end position="392"/>
    </location>
</feature>
<dbReference type="InterPro" id="IPR051201">
    <property type="entry name" value="Chloro_Bact_Ser_Proteases"/>
</dbReference>
<dbReference type="Proteomes" id="UP000010843">
    <property type="component" value="Chromosome"/>
</dbReference>
<sequence>MSIVGVATRVPSNERTRRRFLRTAGTISTIAALGLGGAGTGAAQDDGDSSASGNGPNVDSEYAAVYEAAIDSVVLVSVAGMGAPDGGGRGGIGTGFVLENGYVLTNNHVVEAAGEGEIELQFNNGEWRTAAVVGTDIYSDLAVLEVETVPDVADGLSLADAEPVIGQEVLAIGNPLGLDASVSQGIVSGLDRALPSPTGFSIPAAIQTDAPINPGNSGGPLVSLDNEVLGIVFAGAGQTIGFAISAQLAIRVVPALIEDGSYEHPYMGVGVQPVGPSIAEEIGLEDAIGVLVAEVVPDSPADGVLEPAATGRPGTGDVIVAIEGTSIPTQDQLSSYLALEASPDETVDVEIVRDGERETVELTLGFRPEPERQRPPIPGGPGPGERPPGPRP</sequence>
<dbReference type="InterPro" id="IPR001940">
    <property type="entry name" value="Peptidase_S1C"/>
</dbReference>
<dbReference type="RefSeq" id="WP_006180671.1">
    <property type="nucleotide sequence ID" value="NC_019962.1"/>
</dbReference>
<evidence type="ECO:0000259" key="5">
    <source>
        <dbReference type="PROSITE" id="PS50106"/>
    </source>
</evidence>
<dbReference type="PANTHER" id="PTHR43343">
    <property type="entry name" value="PEPTIDASE S12"/>
    <property type="match status" value="1"/>
</dbReference>
<dbReference type="GO" id="GO:0006508">
    <property type="term" value="P:proteolysis"/>
    <property type="evidence" value="ECO:0007669"/>
    <property type="project" value="UniProtKB-KW"/>
</dbReference>
<keyword evidence="9" id="KW-1185">Reference proteome</keyword>
<organism evidence="6 8">
    <name type="scientific">Natrinema pellirubrum (strain DSM 15624 / CIP 106293 / JCM 10476 / NCIMB 786 / 157)</name>
    <dbReference type="NCBI Taxonomy" id="797303"/>
    <lineage>
        <taxon>Archaea</taxon>
        <taxon>Methanobacteriati</taxon>
        <taxon>Methanobacteriota</taxon>
        <taxon>Stenosarchaea group</taxon>
        <taxon>Halobacteria</taxon>
        <taxon>Halobacteriales</taxon>
        <taxon>Natrialbaceae</taxon>
        <taxon>Natrinema</taxon>
    </lineage>
</organism>
<dbReference type="PANTHER" id="PTHR43343:SF3">
    <property type="entry name" value="PROTEASE DO-LIKE 8, CHLOROPLASTIC"/>
    <property type="match status" value="1"/>
</dbReference>
<name>L0JK35_NATP1</name>
<keyword evidence="3" id="KW-0378">Hydrolase</keyword>
<dbReference type="SMART" id="SM00228">
    <property type="entry name" value="PDZ"/>
    <property type="match status" value="1"/>
</dbReference>
<dbReference type="Pfam" id="PF13365">
    <property type="entry name" value="Trypsin_2"/>
    <property type="match status" value="1"/>
</dbReference>
<dbReference type="HOGENOM" id="CLU_020120_2_2_2"/>
<dbReference type="GO" id="GO:0004252">
    <property type="term" value="F:serine-type endopeptidase activity"/>
    <property type="evidence" value="ECO:0007669"/>
    <property type="project" value="InterPro"/>
</dbReference>
<evidence type="ECO:0000313" key="8">
    <source>
        <dbReference type="Proteomes" id="UP000010843"/>
    </source>
</evidence>
<reference evidence="7 9" key="3">
    <citation type="journal article" date="2014" name="PLoS Genet.">
        <title>Phylogenetically driven sequencing of extremely halophilic archaea reveals strategies for static and dynamic osmo-response.</title>
        <authorList>
            <person name="Becker E.A."/>
            <person name="Seitzer P.M."/>
            <person name="Tritt A."/>
            <person name="Larsen D."/>
            <person name="Krusor M."/>
            <person name="Yao A.I."/>
            <person name="Wu D."/>
            <person name="Madern D."/>
            <person name="Eisen J.A."/>
            <person name="Darling A.E."/>
            <person name="Facciotti M.T."/>
        </authorList>
    </citation>
    <scope>NUCLEOTIDE SEQUENCE [LARGE SCALE GENOMIC DNA]</scope>
    <source>
        <strain evidence="7 9">DSM 15624</strain>
    </source>
</reference>
<dbReference type="GeneID" id="14332797"/>
<gene>
    <name evidence="6" type="ordered locus">Natpe_2056</name>
    <name evidence="7" type="ORF">C488_06600</name>
</gene>
<proteinExistence type="inferred from homology"/>
<dbReference type="SUPFAM" id="SSF50494">
    <property type="entry name" value="Trypsin-like serine proteases"/>
    <property type="match status" value="1"/>
</dbReference>
<feature type="domain" description="PDZ" evidence="5">
    <location>
        <begin position="270"/>
        <end position="327"/>
    </location>
</feature>
<dbReference type="InterPro" id="IPR001478">
    <property type="entry name" value="PDZ"/>
</dbReference>
<evidence type="ECO:0000256" key="2">
    <source>
        <dbReference type="ARBA" id="ARBA00022670"/>
    </source>
</evidence>
<dbReference type="InterPro" id="IPR006311">
    <property type="entry name" value="TAT_signal"/>
</dbReference>
<dbReference type="EMBL" id="CP003372">
    <property type="protein sequence ID" value="AGB31885.1"/>
    <property type="molecule type" value="Genomic_DNA"/>
</dbReference>
<reference evidence="8" key="2">
    <citation type="submission" date="2012-02" db="EMBL/GenBank/DDBJ databases">
        <title>Complete sequence of chromosome of Natrinema pellirubrum DSM 15624.</title>
        <authorList>
            <person name="Lucas S."/>
            <person name="Han J."/>
            <person name="Lapidus A."/>
            <person name="Cheng J.-F."/>
            <person name="Goodwin L."/>
            <person name="Pitluck S."/>
            <person name="Peters L."/>
            <person name="Teshima H."/>
            <person name="Detter J.C."/>
            <person name="Han C."/>
            <person name="Tapia R."/>
            <person name="Land M."/>
            <person name="Hauser L."/>
            <person name="Kyrpides N."/>
            <person name="Ivanova N."/>
            <person name="Pagani I."/>
            <person name="Sproer C."/>
            <person name="Anderson I."/>
            <person name="Woyke T."/>
        </authorList>
    </citation>
    <scope>NUCLEOTIDE SEQUENCE [LARGE SCALE GENOMIC DNA]</scope>
    <source>
        <strain evidence="8">DSM 15624 / JCM 10476 / NCIMB 786</strain>
    </source>
</reference>
<dbReference type="InterPro" id="IPR036034">
    <property type="entry name" value="PDZ_sf"/>
</dbReference>
<dbReference type="KEGG" id="npe:Natpe_2056"/>
<protein>
    <submittedName>
        <fullName evidence="7">Peptidase S1 and S6 chymotrypsin/Hap</fullName>
    </submittedName>
    <submittedName>
        <fullName evidence="6">Trypsin-like serine protease with C-terminal PDZ domain</fullName>
    </submittedName>
</protein>
<evidence type="ECO:0000313" key="9">
    <source>
        <dbReference type="Proteomes" id="UP000011593"/>
    </source>
</evidence>
<dbReference type="Gene3D" id="2.40.10.10">
    <property type="entry name" value="Trypsin-like serine proteases"/>
    <property type="match status" value="2"/>
</dbReference>
<dbReference type="Proteomes" id="UP000011593">
    <property type="component" value="Unassembled WGS sequence"/>
</dbReference>
<evidence type="ECO:0000256" key="1">
    <source>
        <dbReference type="ARBA" id="ARBA00010541"/>
    </source>
</evidence>
<evidence type="ECO:0000256" key="3">
    <source>
        <dbReference type="ARBA" id="ARBA00022801"/>
    </source>
</evidence>
<dbReference type="eggNOG" id="arCOG02833">
    <property type="taxonomic scope" value="Archaea"/>
</dbReference>
<reference evidence="6" key="1">
    <citation type="submission" date="2012-02" db="EMBL/GenBank/DDBJ databases">
        <title>Complete sequence of chromosome of Natrinema pellirubrum DSM 15624.</title>
        <authorList>
            <consortium name="US DOE Joint Genome Institute"/>
            <person name="Lucas S."/>
            <person name="Han J."/>
            <person name="Lapidus A."/>
            <person name="Cheng J.-F."/>
            <person name="Goodwin L."/>
            <person name="Pitluck S."/>
            <person name="Peters L."/>
            <person name="Teshima H."/>
            <person name="Detter J.C."/>
            <person name="Han C."/>
            <person name="Tapia R."/>
            <person name="Land M."/>
            <person name="Hauser L."/>
            <person name="Kyrpides N."/>
            <person name="Ivanova N."/>
            <person name="Pagani I."/>
            <person name="Sproer C."/>
            <person name="Anderson I."/>
            <person name="Woyke T."/>
        </authorList>
    </citation>
    <scope>NUCLEOTIDE SEQUENCE</scope>
    <source>
        <strain evidence="6">DSM 15624</strain>
    </source>
</reference>
<dbReference type="PROSITE" id="PS50106">
    <property type="entry name" value="PDZ"/>
    <property type="match status" value="1"/>
</dbReference>
<dbReference type="PROSITE" id="PS51318">
    <property type="entry name" value="TAT"/>
    <property type="match status" value="1"/>
</dbReference>
<feature type="compositionally biased region" description="Pro residues" evidence="4">
    <location>
        <begin position="375"/>
        <end position="392"/>
    </location>
</feature>
<comment type="similarity">
    <text evidence="1">Belongs to the peptidase S1C family.</text>
</comment>
<dbReference type="OrthoDB" id="350578at2157"/>
<dbReference type="InterPro" id="IPR043504">
    <property type="entry name" value="Peptidase_S1_PA_chymotrypsin"/>
</dbReference>
<dbReference type="EMBL" id="AOIE01000036">
    <property type="protein sequence ID" value="ELY77768.1"/>
    <property type="molecule type" value="Genomic_DNA"/>
</dbReference>
<evidence type="ECO:0000256" key="4">
    <source>
        <dbReference type="SAM" id="MobiDB-lite"/>
    </source>
</evidence>
<dbReference type="Gene3D" id="2.30.42.10">
    <property type="match status" value="1"/>
</dbReference>
<dbReference type="InterPro" id="IPR009003">
    <property type="entry name" value="Peptidase_S1_PA"/>
</dbReference>
<evidence type="ECO:0000313" key="6">
    <source>
        <dbReference type="EMBL" id="AGB31885.1"/>
    </source>
</evidence>
<dbReference type="AlphaFoldDB" id="L0JK35"/>
<dbReference type="SUPFAM" id="SSF50156">
    <property type="entry name" value="PDZ domain-like"/>
    <property type="match status" value="1"/>
</dbReference>
<dbReference type="STRING" id="797303.Natpe_2056"/>
<keyword evidence="2 6" id="KW-0645">Protease</keyword>
<dbReference type="PRINTS" id="PR00834">
    <property type="entry name" value="PROTEASES2C"/>
</dbReference>